<gene>
    <name evidence="1" type="ORF">GCM10010178_39800</name>
</gene>
<dbReference type="Proteomes" id="UP000649573">
    <property type="component" value="Unassembled WGS sequence"/>
</dbReference>
<evidence type="ECO:0000313" key="1">
    <source>
        <dbReference type="EMBL" id="GGU43340.1"/>
    </source>
</evidence>
<comment type="caution">
    <text evidence="1">The sequence shown here is derived from an EMBL/GenBank/DDBJ whole genome shotgun (WGS) entry which is preliminary data.</text>
</comment>
<protein>
    <submittedName>
        <fullName evidence="1">Uncharacterized protein</fullName>
    </submittedName>
</protein>
<reference evidence="2" key="1">
    <citation type="journal article" date="2019" name="Int. J. Syst. Evol. Microbiol.">
        <title>The Global Catalogue of Microorganisms (GCM) 10K type strain sequencing project: providing services to taxonomists for standard genome sequencing and annotation.</title>
        <authorList>
            <consortium name="The Broad Institute Genomics Platform"/>
            <consortium name="The Broad Institute Genome Sequencing Center for Infectious Disease"/>
            <person name="Wu L."/>
            <person name="Ma J."/>
        </authorList>
    </citation>
    <scope>NUCLEOTIDE SEQUENCE [LARGE SCALE GENOMIC DNA]</scope>
    <source>
        <strain evidence="2">JCM 3296</strain>
    </source>
</reference>
<organism evidence="1 2">
    <name type="scientific">Lentzea flava</name>
    <dbReference type="NCBI Taxonomy" id="103732"/>
    <lineage>
        <taxon>Bacteria</taxon>
        <taxon>Bacillati</taxon>
        <taxon>Actinomycetota</taxon>
        <taxon>Actinomycetes</taxon>
        <taxon>Pseudonocardiales</taxon>
        <taxon>Pseudonocardiaceae</taxon>
        <taxon>Lentzea</taxon>
    </lineage>
</organism>
<proteinExistence type="predicted"/>
<keyword evidence="2" id="KW-1185">Reference proteome</keyword>
<sequence>MPAIYASPSSWVTHGRSPSISGFSRRFAIDSCSGEPATVKMPMMVAAMVFGGDVGAELPARVVGFEDGPDGGEQLGRV</sequence>
<name>A0ABQ2ULD2_9PSEU</name>
<dbReference type="EMBL" id="BMRE01000016">
    <property type="protein sequence ID" value="GGU43340.1"/>
    <property type="molecule type" value="Genomic_DNA"/>
</dbReference>
<accession>A0ABQ2ULD2</accession>
<evidence type="ECO:0000313" key="2">
    <source>
        <dbReference type="Proteomes" id="UP000649573"/>
    </source>
</evidence>